<feature type="compositionally biased region" description="Basic and acidic residues" evidence="13">
    <location>
        <begin position="367"/>
        <end position="378"/>
    </location>
</feature>
<evidence type="ECO:0000256" key="4">
    <source>
        <dbReference type="ARBA" id="ARBA00022618"/>
    </source>
</evidence>
<dbReference type="PANTHER" id="PTHR24099">
    <property type="entry name" value="E3 UBIQUITIN-PROTEIN LIGASE TRIM36-RELATED"/>
    <property type="match status" value="1"/>
</dbReference>
<evidence type="ECO:0000256" key="13">
    <source>
        <dbReference type="SAM" id="MobiDB-lite"/>
    </source>
</evidence>
<keyword evidence="7" id="KW-0175">Coiled coil</keyword>
<dbReference type="GO" id="GO:0008017">
    <property type="term" value="F:microtubule binding"/>
    <property type="evidence" value="ECO:0007669"/>
    <property type="project" value="TreeGrafter"/>
</dbReference>
<keyword evidence="18" id="KW-1185">Reference proteome</keyword>
<dbReference type="InterPro" id="IPR001870">
    <property type="entry name" value="B30.2/SPRY"/>
</dbReference>
<dbReference type="GO" id="GO:0005874">
    <property type="term" value="C:microtubule"/>
    <property type="evidence" value="ECO:0007669"/>
    <property type="project" value="UniProtKB-KW"/>
</dbReference>
<dbReference type="InterPro" id="IPR050617">
    <property type="entry name" value="E3_ligase_FN3/SPRY"/>
</dbReference>
<evidence type="ECO:0000313" key="18">
    <source>
        <dbReference type="Proteomes" id="UP000694549"/>
    </source>
</evidence>
<dbReference type="InterPro" id="IPR013320">
    <property type="entry name" value="ConA-like_dom_sf"/>
</dbReference>
<dbReference type="Gene3D" id="1.20.5.170">
    <property type="match status" value="1"/>
</dbReference>
<evidence type="ECO:0000256" key="5">
    <source>
        <dbReference type="ARBA" id="ARBA00022701"/>
    </source>
</evidence>
<dbReference type="SUPFAM" id="SSF49899">
    <property type="entry name" value="Concanavalin A-like lectins/glucanases"/>
    <property type="match status" value="1"/>
</dbReference>
<proteinExistence type="predicted"/>
<evidence type="ECO:0000313" key="17">
    <source>
        <dbReference type="Ensembl" id="ENSAZOP00000008201.1"/>
    </source>
</evidence>
<dbReference type="PANTHER" id="PTHR24099:SF4">
    <property type="entry name" value="FIBRONECTIN TYPE III AND SPRY DOMAIN-CONTAINING PROTEIN 1"/>
    <property type="match status" value="1"/>
</dbReference>
<dbReference type="AlphaFoldDB" id="A0A8B9UEI0"/>
<dbReference type="InterPro" id="IPR043136">
    <property type="entry name" value="B30.2/SPRY_sf"/>
</dbReference>
<dbReference type="InterPro" id="IPR003649">
    <property type="entry name" value="Bbox_C"/>
</dbReference>
<dbReference type="InterPro" id="IPR013783">
    <property type="entry name" value="Ig-like_fold"/>
</dbReference>
<dbReference type="Gene3D" id="2.60.120.920">
    <property type="match status" value="1"/>
</dbReference>
<reference evidence="17" key="2">
    <citation type="submission" date="2025-09" db="UniProtKB">
        <authorList>
            <consortium name="Ensembl"/>
        </authorList>
    </citation>
    <scope>IDENTIFICATION</scope>
</reference>
<feature type="domain" description="B30.2/SPRY" evidence="14">
    <location>
        <begin position="358"/>
        <end position="518"/>
    </location>
</feature>
<comment type="function">
    <text evidence="10">May be involved in microtubule organization and stabilization.</text>
</comment>
<dbReference type="SUPFAM" id="SSF49265">
    <property type="entry name" value="Fibronectin type III"/>
    <property type="match status" value="1"/>
</dbReference>
<dbReference type="GO" id="GO:0005813">
    <property type="term" value="C:centrosome"/>
    <property type="evidence" value="ECO:0007669"/>
    <property type="project" value="UniProtKB-SubCell"/>
</dbReference>
<dbReference type="GO" id="GO:0051302">
    <property type="term" value="P:regulation of cell division"/>
    <property type="evidence" value="ECO:0007669"/>
    <property type="project" value="TreeGrafter"/>
</dbReference>
<evidence type="ECO:0000256" key="10">
    <source>
        <dbReference type="ARBA" id="ARBA00037674"/>
    </source>
</evidence>
<dbReference type="InterPro" id="IPR036116">
    <property type="entry name" value="FN3_sf"/>
</dbReference>
<dbReference type="GO" id="GO:0005634">
    <property type="term" value="C:nucleus"/>
    <property type="evidence" value="ECO:0007669"/>
    <property type="project" value="UniProtKB-SubCell"/>
</dbReference>
<accession>A0A8B9UEI0</accession>
<dbReference type="PROSITE" id="PS50188">
    <property type="entry name" value="B302_SPRY"/>
    <property type="match status" value="1"/>
</dbReference>
<name>A0A8B9UEI0_9AVES</name>
<dbReference type="GO" id="GO:0060236">
    <property type="term" value="P:regulation of mitotic spindle organization"/>
    <property type="evidence" value="ECO:0007669"/>
    <property type="project" value="TreeGrafter"/>
</dbReference>
<comment type="subunit">
    <text evidence="11">Oligomerization is required for binding to microtubules.</text>
</comment>
<evidence type="ECO:0000259" key="16">
    <source>
        <dbReference type="PROSITE" id="PS51262"/>
    </source>
</evidence>
<keyword evidence="4" id="KW-0132">Cell division</keyword>
<evidence type="ECO:0000256" key="7">
    <source>
        <dbReference type="ARBA" id="ARBA00023054"/>
    </source>
</evidence>
<feature type="domain" description="COS" evidence="16">
    <location>
        <begin position="174"/>
        <end position="231"/>
    </location>
</feature>
<evidence type="ECO:0000256" key="9">
    <source>
        <dbReference type="ARBA" id="ARBA00023306"/>
    </source>
</evidence>
<evidence type="ECO:0000259" key="15">
    <source>
        <dbReference type="PROSITE" id="PS50853"/>
    </source>
</evidence>
<evidence type="ECO:0000256" key="12">
    <source>
        <dbReference type="ARBA" id="ARBA00039546"/>
    </source>
</evidence>
<dbReference type="InterPro" id="IPR017903">
    <property type="entry name" value="COS_domain"/>
</dbReference>
<dbReference type="PROSITE" id="PS51262">
    <property type="entry name" value="COS"/>
    <property type="match status" value="1"/>
</dbReference>
<dbReference type="Proteomes" id="UP000694549">
    <property type="component" value="Unplaced"/>
</dbReference>
<dbReference type="SMART" id="SM00060">
    <property type="entry name" value="FN3"/>
    <property type="match status" value="1"/>
</dbReference>
<reference evidence="17" key="1">
    <citation type="submission" date="2025-08" db="UniProtKB">
        <authorList>
            <consortium name="Ensembl"/>
        </authorList>
    </citation>
    <scope>IDENTIFICATION</scope>
</reference>
<dbReference type="Gene3D" id="2.60.40.10">
    <property type="entry name" value="Immunoglobulins"/>
    <property type="match status" value="1"/>
</dbReference>
<dbReference type="PROSITE" id="PS50853">
    <property type="entry name" value="FN3"/>
    <property type="match status" value="1"/>
</dbReference>
<evidence type="ECO:0000259" key="14">
    <source>
        <dbReference type="PROSITE" id="PS50188"/>
    </source>
</evidence>
<sequence length="518" mass="57584">MGPRPCPVCLSFPPCASVSPPVPQFPPHAPHRSSHGFVHVKLTRTRERHFVLGRAGAAFPSVPEAVRHYTARGQEALRKIITTLAVKNEEIQNFIYSLKQMLQNVEDNTARVQEDLEGEFQSLYVLLDELKDGMVTKIKQERASRTYELQTQLAACAKALESSEELLETANQTLQTANNHDFIEAAKQIKDSVTMAPAFRLSLKAKVSDNMSHLMVDFAQERRLLQALAFLPVPSTPEIDLAESLVADNCVTLAWRMPDEDSKIDHYVLEYRRTNFEGPPRAKEDQPWMVVEGIKGTEYTLAGLKFDMKYMNFRVRACNKAVAGEFSEPVTLETRAFTFKLDASTCHQNLRVEELSVEWDATGGKVQDVKAREKDGKGRTASPANSPARVVQSPKRMSSGRGGRDRFTAESYTVLGDTLIDGDDHYWEVKYDRDSKAFGVGVAYRSLGKFDQLGKTSASWCLHLNNWLQVSFSAKHANKAKVLDVPVPDCIGVYCNFHEGGSGSHGDPTGWGGLEGSG</sequence>
<dbReference type="Ensembl" id="ENSAZOT00000008737.1">
    <property type="protein sequence ID" value="ENSAZOP00000008201.1"/>
    <property type="gene ID" value="ENSAZOG00000005165.1"/>
</dbReference>
<keyword evidence="6" id="KW-0498">Mitosis</keyword>
<evidence type="ECO:0000256" key="3">
    <source>
        <dbReference type="ARBA" id="ARBA00004626"/>
    </source>
</evidence>
<feature type="domain" description="Fibronectin type-III" evidence="15">
    <location>
        <begin position="233"/>
        <end position="337"/>
    </location>
</feature>
<evidence type="ECO:0000256" key="1">
    <source>
        <dbReference type="ARBA" id="ARBA00004123"/>
    </source>
</evidence>
<dbReference type="InterPro" id="IPR003961">
    <property type="entry name" value="FN3_dom"/>
</dbReference>
<organism evidence="17 18">
    <name type="scientific">Anas zonorhyncha</name>
    <name type="common">Eastern spot-billed duck</name>
    <dbReference type="NCBI Taxonomy" id="75864"/>
    <lineage>
        <taxon>Eukaryota</taxon>
        <taxon>Metazoa</taxon>
        <taxon>Chordata</taxon>
        <taxon>Craniata</taxon>
        <taxon>Vertebrata</taxon>
        <taxon>Euteleostomi</taxon>
        <taxon>Archelosauria</taxon>
        <taxon>Archosauria</taxon>
        <taxon>Dinosauria</taxon>
        <taxon>Saurischia</taxon>
        <taxon>Theropoda</taxon>
        <taxon>Coelurosauria</taxon>
        <taxon>Aves</taxon>
        <taxon>Neognathae</taxon>
        <taxon>Galloanserae</taxon>
        <taxon>Anseriformes</taxon>
        <taxon>Anatidae</taxon>
        <taxon>Anatinae</taxon>
        <taxon>Anas</taxon>
    </lineage>
</organism>
<dbReference type="CDD" id="cd00063">
    <property type="entry name" value="FN3"/>
    <property type="match status" value="1"/>
</dbReference>
<comment type="subcellular location">
    <subcellularLocation>
        <location evidence="3">Cleavage furrow</location>
    </subcellularLocation>
    <subcellularLocation>
        <location evidence="2">Cytoplasm</location>
        <location evidence="2">Cytoskeleton</location>
        <location evidence="2">Microtubule organizing center</location>
        <location evidence="2">Centrosome</location>
    </subcellularLocation>
    <subcellularLocation>
        <location evidence="1">Nucleus</location>
    </subcellularLocation>
</comment>
<keyword evidence="9" id="KW-0131">Cell cycle</keyword>
<dbReference type="GO" id="GO:0051301">
    <property type="term" value="P:cell division"/>
    <property type="evidence" value="ECO:0007669"/>
    <property type="project" value="UniProtKB-KW"/>
</dbReference>
<evidence type="ECO:0000256" key="8">
    <source>
        <dbReference type="ARBA" id="ARBA00023242"/>
    </source>
</evidence>
<feature type="region of interest" description="Disordered" evidence="13">
    <location>
        <begin position="367"/>
        <end position="404"/>
    </location>
</feature>
<dbReference type="GO" id="GO:0032154">
    <property type="term" value="C:cleavage furrow"/>
    <property type="evidence" value="ECO:0007669"/>
    <property type="project" value="UniProtKB-SubCell"/>
</dbReference>
<dbReference type="Pfam" id="PF00041">
    <property type="entry name" value="fn3"/>
    <property type="match status" value="1"/>
</dbReference>
<evidence type="ECO:0000256" key="11">
    <source>
        <dbReference type="ARBA" id="ARBA00038555"/>
    </source>
</evidence>
<evidence type="ECO:0000256" key="6">
    <source>
        <dbReference type="ARBA" id="ARBA00022776"/>
    </source>
</evidence>
<dbReference type="SMART" id="SM00502">
    <property type="entry name" value="BBC"/>
    <property type="match status" value="1"/>
</dbReference>
<keyword evidence="8" id="KW-0539">Nucleus</keyword>
<evidence type="ECO:0000256" key="2">
    <source>
        <dbReference type="ARBA" id="ARBA00004300"/>
    </source>
</evidence>
<keyword evidence="5" id="KW-0493">Microtubule</keyword>
<protein>
    <recommendedName>
        <fullName evidence="12">Fibronectin type III and SPRY domain-containing protein 1</fullName>
    </recommendedName>
</protein>